<proteinExistence type="predicted"/>
<accession>A0A6N7M2X9</accession>
<sequence length="81" mass="9412">MGLIRLLIIAALIYVVWRVLKNLLAAPRQAEAPPPKRPRQELMRKCAQCGVHVPDHEAFTHNGKHFCSQEHQRVYLEHHDQ</sequence>
<dbReference type="EMBL" id="WIRE01000003">
    <property type="protein sequence ID" value="MQX54841.1"/>
    <property type="molecule type" value="Genomic_DNA"/>
</dbReference>
<comment type="caution">
    <text evidence="1">The sequence shown here is derived from an EMBL/GenBank/DDBJ whole genome shotgun (WGS) entry which is preliminary data.</text>
</comment>
<dbReference type="RefSeq" id="WP_153502392.1">
    <property type="nucleotide sequence ID" value="NZ_WIRE01000003.1"/>
</dbReference>
<dbReference type="Proteomes" id="UP000469421">
    <property type="component" value="Unassembled WGS sequence"/>
</dbReference>
<dbReference type="InterPro" id="IPR049708">
    <property type="entry name" value="PP0621-like"/>
</dbReference>
<keyword evidence="2" id="KW-1185">Reference proteome</keyword>
<evidence type="ECO:0000313" key="2">
    <source>
        <dbReference type="Proteomes" id="UP000469421"/>
    </source>
</evidence>
<organism evidence="1 2">
    <name type="scientific">Alcanivorax sediminis</name>
    <dbReference type="NCBI Taxonomy" id="2663008"/>
    <lineage>
        <taxon>Bacteria</taxon>
        <taxon>Pseudomonadati</taxon>
        <taxon>Pseudomonadota</taxon>
        <taxon>Gammaproteobacteria</taxon>
        <taxon>Oceanospirillales</taxon>
        <taxon>Alcanivoracaceae</taxon>
        <taxon>Alcanivorax</taxon>
    </lineage>
</organism>
<evidence type="ECO:0008006" key="3">
    <source>
        <dbReference type="Google" id="ProtNLM"/>
    </source>
</evidence>
<protein>
    <recommendedName>
        <fullName evidence="3">Preprotein translocase subunit YajC</fullName>
    </recommendedName>
</protein>
<evidence type="ECO:0000313" key="1">
    <source>
        <dbReference type="EMBL" id="MQX54841.1"/>
    </source>
</evidence>
<dbReference type="AlphaFoldDB" id="A0A6N7M2X9"/>
<gene>
    <name evidence="1" type="ORF">GFN93_16470</name>
</gene>
<dbReference type="NCBIfam" id="NF041023">
    <property type="entry name" value="PP0621_fam"/>
    <property type="match status" value="1"/>
</dbReference>
<name>A0A6N7M2X9_9GAMM</name>
<reference evidence="1 2" key="1">
    <citation type="submission" date="2019-10" db="EMBL/GenBank/DDBJ databases">
        <title>Alcanivorax sp.PA15-N-34 draft genome sequence.</title>
        <authorList>
            <person name="Liao X."/>
            <person name="Shao Z."/>
        </authorList>
    </citation>
    <scope>NUCLEOTIDE SEQUENCE [LARGE SCALE GENOMIC DNA]</scope>
    <source>
        <strain evidence="1 2">PA15-N-34</strain>
    </source>
</reference>